<dbReference type="PANTHER" id="PTHR33495">
    <property type="entry name" value="ANTI-SIGMA FACTOR ANTAGONIST TM_1081-RELATED-RELATED"/>
    <property type="match status" value="1"/>
</dbReference>
<reference evidence="2" key="1">
    <citation type="submission" date="2022-11" db="EMBL/GenBank/DDBJ databases">
        <authorList>
            <person name="Somphong A."/>
            <person name="Phongsopitanun W."/>
        </authorList>
    </citation>
    <scope>NUCLEOTIDE SEQUENCE</scope>
    <source>
        <strain evidence="2">Pm04-4</strain>
    </source>
</reference>
<dbReference type="InterPro" id="IPR036513">
    <property type="entry name" value="STAS_dom_sf"/>
</dbReference>
<accession>A0ABT4BC74</accession>
<evidence type="ECO:0000313" key="3">
    <source>
        <dbReference type="Proteomes" id="UP001151002"/>
    </source>
</evidence>
<protein>
    <submittedName>
        <fullName evidence="2">STAS domain-containing protein</fullName>
    </submittedName>
</protein>
<dbReference type="InterPro" id="IPR058548">
    <property type="entry name" value="MlaB-like_STAS"/>
</dbReference>
<dbReference type="RefSeq" id="WP_267568124.1">
    <property type="nucleotide sequence ID" value="NZ_JAPNTZ010000016.1"/>
</dbReference>
<comment type="caution">
    <text evidence="2">The sequence shown here is derived from an EMBL/GenBank/DDBJ whole genome shotgun (WGS) entry which is preliminary data.</text>
</comment>
<keyword evidence="3" id="KW-1185">Reference proteome</keyword>
<dbReference type="InterPro" id="IPR002645">
    <property type="entry name" value="STAS_dom"/>
</dbReference>
<proteinExistence type="predicted"/>
<dbReference type="Gene3D" id="3.30.750.24">
    <property type="entry name" value="STAS domain"/>
    <property type="match status" value="1"/>
</dbReference>
<dbReference type="Proteomes" id="UP001151002">
    <property type="component" value="Unassembled WGS sequence"/>
</dbReference>
<evidence type="ECO:0000259" key="1">
    <source>
        <dbReference type="PROSITE" id="PS50801"/>
    </source>
</evidence>
<feature type="domain" description="STAS" evidence="1">
    <location>
        <begin position="16"/>
        <end position="133"/>
    </location>
</feature>
<dbReference type="PROSITE" id="PS50801">
    <property type="entry name" value="STAS"/>
    <property type="match status" value="1"/>
</dbReference>
<organism evidence="2 3">
    <name type="scientific">Paractinoplanes pyxinae</name>
    <dbReference type="NCBI Taxonomy" id="2997416"/>
    <lineage>
        <taxon>Bacteria</taxon>
        <taxon>Bacillati</taxon>
        <taxon>Actinomycetota</taxon>
        <taxon>Actinomycetes</taxon>
        <taxon>Micromonosporales</taxon>
        <taxon>Micromonosporaceae</taxon>
        <taxon>Paractinoplanes</taxon>
    </lineage>
</organism>
<evidence type="ECO:0000313" key="2">
    <source>
        <dbReference type="EMBL" id="MCY1143592.1"/>
    </source>
</evidence>
<name>A0ABT4BC74_9ACTN</name>
<dbReference type="EMBL" id="JAPNTZ010000016">
    <property type="protein sequence ID" value="MCY1143592.1"/>
    <property type="molecule type" value="Genomic_DNA"/>
</dbReference>
<gene>
    <name evidence="2" type="ORF">OWR29_36800</name>
</gene>
<sequence length="174" mass="19422">MPYEQPSDITADYLHIDPVVAEAGRLIRLIVRGELDSDTARQLTRVCTRMLSAPRVARVELDLTEMTFIDAAGVRSLLTCREEAETADVAMTLRGPTPEVTRVLSVLGLLDHFVIADDPVDRSPTVTAARAEFHGEDFDGWRRRSAGVRREAQKTRSRALDAINRSKFLRTTDS</sequence>
<dbReference type="SUPFAM" id="SSF52091">
    <property type="entry name" value="SpoIIaa-like"/>
    <property type="match status" value="1"/>
</dbReference>
<dbReference type="Pfam" id="PF13466">
    <property type="entry name" value="STAS_2"/>
    <property type="match status" value="1"/>
</dbReference>
<dbReference type="CDD" id="cd07043">
    <property type="entry name" value="STAS_anti-anti-sigma_factors"/>
    <property type="match status" value="1"/>
</dbReference>